<dbReference type="GO" id="GO:0043565">
    <property type="term" value="F:sequence-specific DNA binding"/>
    <property type="evidence" value="ECO:0007669"/>
    <property type="project" value="InterPro"/>
</dbReference>
<reference evidence="7" key="1">
    <citation type="submission" date="2021-01" db="EMBL/GenBank/DDBJ databases">
        <authorList>
            <person name="Corre E."/>
            <person name="Pelletier E."/>
            <person name="Niang G."/>
            <person name="Scheremetjew M."/>
            <person name="Finn R."/>
            <person name="Kale V."/>
            <person name="Holt S."/>
            <person name="Cochrane G."/>
            <person name="Meng A."/>
            <person name="Brown T."/>
            <person name="Cohen L."/>
        </authorList>
    </citation>
    <scope>NUCLEOTIDE SEQUENCE</scope>
    <source>
        <strain evidence="7">Grunow 1884</strain>
    </source>
</reference>
<keyword evidence="3" id="KW-0539">Nucleus</keyword>
<dbReference type="SUPFAM" id="SSF46785">
    <property type="entry name" value="Winged helix' DNA-binding domain"/>
    <property type="match status" value="1"/>
</dbReference>
<dbReference type="InterPro" id="IPR036388">
    <property type="entry name" value="WH-like_DNA-bd_sf"/>
</dbReference>
<dbReference type="InterPro" id="IPR000232">
    <property type="entry name" value="HSF_DNA-bd"/>
</dbReference>
<dbReference type="AlphaFoldDB" id="A0A7S2EC35"/>
<gene>
    <name evidence="7" type="ORF">OSIN01602_LOCUS4015</name>
</gene>
<evidence type="ECO:0000313" key="7">
    <source>
        <dbReference type="EMBL" id="CAD9326967.1"/>
    </source>
</evidence>
<keyword evidence="2" id="KW-0238">DNA-binding</keyword>
<dbReference type="SMART" id="SM00415">
    <property type="entry name" value="HSF"/>
    <property type="match status" value="1"/>
</dbReference>
<name>A0A7S2EC35_TRICV</name>
<comment type="subcellular location">
    <subcellularLocation>
        <location evidence="1">Nucleus</location>
    </subcellularLocation>
</comment>
<evidence type="ECO:0000256" key="3">
    <source>
        <dbReference type="ARBA" id="ARBA00023242"/>
    </source>
</evidence>
<dbReference type="EMBL" id="HBGO01007180">
    <property type="protein sequence ID" value="CAD9326967.1"/>
    <property type="molecule type" value="Transcribed_RNA"/>
</dbReference>
<evidence type="ECO:0000256" key="4">
    <source>
        <dbReference type="RuleBase" id="RU004020"/>
    </source>
</evidence>
<feature type="region of interest" description="Disordered" evidence="5">
    <location>
        <begin position="271"/>
        <end position="308"/>
    </location>
</feature>
<sequence>MTTGHSRKRSLAQTYDNVVDLTELKRESKHSKQSPAYVSDASDDDTASIGSLSVSLSVCDSAASFSRPLLPSPYFYYRDHSQEVDEDPLTPLTPPARVPNFPAKMHAILSRDDLSHIVSWVPHGRAWRILKPREFESQVLPVYFDHKKLTSFTRQANGWGFRRLTKGSDRNTYYHELFLRGMPFLSKKMKRPGVAKKVTGDPELEPNLYKISEEHPVPEASKDDSTVLLSCTLRGGPKARMPVHLGISADEPGLPPMRYVPLAVSSCAQSPSQGVHGIVTPPKTVSPAPTTGESAAPQEPRPQHAPIMPKTLQPNSLLAAAFQAAVAQQAARRAAAERVKRAALAIQQVQRAAAITLALQNAATQAQAPQISTANALAARQFAAGFAAAAALGGNRNLAGNSLLGLGL</sequence>
<feature type="domain" description="HSF-type DNA-binding" evidence="6">
    <location>
        <begin position="97"/>
        <end position="192"/>
    </location>
</feature>
<dbReference type="InterPro" id="IPR036390">
    <property type="entry name" value="WH_DNA-bd_sf"/>
</dbReference>
<dbReference type="Gene3D" id="1.10.10.10">
    <property type="entry name" value="Winged helix-like DNA-binding domain superfamily/Winged helix DNA-binding domain"/>
    <property type="match status" value="1"/>
</dbReference>
<dbReference type="PANTHER" id="PTHR10015:SF206">
    <property type="entry name" value="HSF-TYPE DNA-BINDING DOMAIN-CONTAINING PROTEIN"/>
    <property type="match status" value="1"/>
</dbReference>
<dbReference type="GO" id="GO:0005634">
    <property type="term" value="C:nucleus"/>
    <property type="evidence" value="ECO:0007669"/>
    <property type="project" value="UniProtKB-SubCell"/>
</dbReference>
<evidence type="ECO:0000256" key="2">
    <source>
        <dbReference type="ARBA" id="ARBA00023125"/>
    </source>
</evidence>
<organism evidence="7">
    <name type="scientific">Trieres chinensis</name>
    <name type="common">Marine centric diatom</name>
    <name type="synonym">Odontella sinensis</name>
    <dbReference type="NCBI Taxonomy" id="1514140"/>
    <lineage>
        <taxon>Eukaryota</taxon>
        <taxon>Sar</taxon>
        <taxon>Stramenopiles</taxon>
        <taxon>Ochrophyta</taxon>
        <taxon>Bacillariophyta</taxon>
        <taxon>Mediophyceae</taxon>
        <taxon>Biddulphiophycidae</taxon>
        <taxon>Eupodiscales</taxon>
        <taxon>Parodontellaceae</taxon>
        <taxon>Trieres</taxon>
    </lineage>
</organism>
<accession>A0A7S2EC35</accession>
<comment type="similarity">
    <text evidence="4">Belongs to the HSF family.</text>
</comment>
<evidence type="ECO:0000259" key="6">
    <source>
        <dbReference type="SMART" id="SM00415"/>
    </source>
</evidence>
<evidence type="ECO:0000256" key="1">
    <source>
        <dbReference type="ARBA" id="ARBA00004123"/>
    </source>
</evidence>
<dbReference type="PRINTS" id="PR00056">
    <property type="entry name" value="HSFDOMAIN"/>
</dbReference>
<evidence type="ECO:0000256" key="5">
    <source>
        <dbReference type="SAM" id="MobiDB-lite"/>
    </source>
</evidence>
<proteinExistence type="inferred from homology"/>
<dbReference type="PANTHER" id="PTHR10015">
    <property type="entry name" value="HEAT SHOCK TRANSCRIPTION FACTOR"/>
    <property type="match status" value="1"/>
</dbReference>
<dbReference type="Pfam" id="PF00447">
    <property type="entry name" value="HSF_DNA-bind"/>
    <property type="match status" value="1"/>
</dbReference>
<dbReference type="GO" id="GO:0003700">
    <property type="term" value="F:DNA-binding transcription factor activity"/>
    <property type="evidence" value="ECO:0007669"/>
    <property type="project" value="InterPro"/>
</dbReference>
<protein>
    <recommendedName>
        <fullName evidence="6">HSF-type DNA-binding domain-containing protein</fullName>
    </recommendedName>
</protein>
<dbReference type="FunFam" id="1.10.10.10:FF:000479">
    <property type="entry name" value="Predicted protein"/>
    <property type="match status" value="1"/>
</dbReference>